<dbReference type="PANTHER" id="PTHR24241">
    <property type="entry name" value="NEUROPEPTIDE RECEPTOR-RELATED G-PROTEIN COUPLED RECEPTOR"/>
    <property type="match status" value="1"/>
</dbReference>
<feature type="domain" description="G-protein coupled receptors family 1 profile" evidence="9">
    <location>
        <begin position="29"/>
        <end position="144"/>
    </location>
</feature>
<dbReference type="GO" id="GO:0005886">
    <property type="term" value="C:plasma membrane"/>
    <property type="evidence" value="ECO:0007669"/>
    <property type="project" value="UniProtKB-SubCell"/>
</dbReference>
<evidence type="ECO:0000313" key="10">
    <source>
        <dbReference type="EMBL" id="KAK3761515.1"/>
    </source>
</evidence>
<dbReference type="GO" id="GO:0042277">
    <property type="term" value="F:peptide binding"/>
    <property type="evidence" value="ECO:0007669"/>
    <property type="project" value="TreeGrafter"/>
</dbReference>
<evidence type="ECO:0000313" key="11">
    <source>
        <dbReference type="Proteomes" id="UP001283361"/>
    </source>
</evidence>
<protein>
    <recommendedName>
        <fullName evidence="9">G-protein coupled receptors family 1 profile domain-containing protein</fullName>
    </recommendedName>
</protein>
<comment type="subcellular location">
    <subcellularLocation>
        <location evidence="1">Cell membrane</location>
        <topology evidence="1">Multi-pass membrane protein</topology>
    </subcellularLocation>
</comment>
<evidence type="ECO:0000256" key="7">
    <source>
        <dbReference type="SAM" id="MobiDB-lite"/>
    </source>
</evidence>
<comment type="caution">
    <text evidence="10">The sequence shown here is derived from an EMBL/GenBank/DDBJ whole genome shotgun (WGS) entry which is preliminary data.</text>
</comment>
<evidence type="ECO:0000256" key="3">
    <source>
        <dbReference type="ARBA" id="ARBA00022692"/>
    </source>
</evidence>
<feature type="compositionally biased region" description="Basic residues" evidence="7">
    <location>
        <begin position="188"/>
        <end position="197"/>
    </location>
</feature>
<organism evidence="10 11">
    <name type="scientific">Elysia crispata</name>
    <name type="common">lettuce slug</name>
    <dbReference type="NCBI Taxonomy" id="231223"/>
    <lineage>
        <taxon>Eukaryota</taxon>
        <taxon>Metazoa</taxon>
        <taxon>Spiralia</taxon>
        <taxon>Lophotrochozoa</taxon>
        <taxon>Mollusca</taxon>
        <taxon>Gastropoda</taxon>
        <taxon>Heterobranchia</taxon>
        <taxon>Euthyneura</taxon>
        <taxon>Panpulmonata</taxon>
        <taxon>Sacoglossa</taxon>
        <taxon>Placobranchoidea</taxon>
        <taxon>Plakobranchidae</taxon>
        <taxon>Elysia</taxon>
    </lineage>
</organism>
<dbReference type="PANTHER" id="PTHR24241:SF193">
    <property type="entry name" value="G-PROTEIN COUPLED RECEPTORS FAMILY 1 PROFILE DOMAIN-CONTAINING PROTEIN"/>
    <property type="match status" value="1"/>
</dbReference>
<keyword evidence="3 8" id="KW-0812">Transmembrane</keyword>
<evidence type="ECO:0000256" key="8">
    <source>
        <dbReference type="SAM" id="Phobius"/>
    </source>
</evidence>
<feature type="region of interest" description="Disordered" evidence="7">
    <location>
        <begin position="319"/>
        <end position="344"/>
    </location>
</feature>
<evidence type="ECO:0000259" key="9">
    <source>
        <dbReference type="PROSITE" id="PS50262"/>
    </source>
</evidence>
<keyword evidence="6" id="KW-0675">Receptor</keyword>
<dbReference type="GO" id="GO:0032870">
    <property type="term" value="P:cellular response to hormone stimulus"/>
    <property type="evidence" value="ECO:0007669"/>
    <property type="project" value="TreeGrafter"/>
</dbReference>
<feature type="region of interest" description="Disordered" evidence="7">
    <location>
        <begin position="149"/>
        <end position="208"/>
    </location>
</feature>
<dbReference type="AlphaFoldDB" id="A0AAE0Z2Q1"/>
<evidence type="ECO:0000256" key="2">
    <source>
        <dbReference type="ARBA" id="ARBA00022475"/>
    </source>
</evidence>
<keyword evidence="5 8" id="KW-0472">Membrane</keyword>
<dbReference type="Pfam" id="PF00001">
    <property type="entry name" value="7tm_1"/>
    <property type="match status" value="1"/>
</dbReference>
<dbReference type="SUPFAM" id="SSF81321">
    <property type="entry name" value="Family A G protein-coupled receptor-like"/>
    <property type="match status" value="1"/>
</dbReference>
<evidence type="ECO:0000256" key="1">
    <source>
        <dbReference type="ARBA" id="ARBA00004651"/>
    </source>
</evidence>
<gene>
    <name evidence="10" type="ORF">RRG08_016659</name>
</gene>
<dbReference type="GO" id="GO:0004930">
    <property type="term" value="F:G protein-coupled receptor activity"/>
    <property type="evidence" value="ECO:0007669"/>
    <property type="project" value="InterPro"/>
</dbReference>
<dbReference type="EMBL" id="JAWDGP010004877">
    <property type="protein sequence ID" value="KAK3761515.1"/>
    <property type="molecule type" value="Genomic_DNA"/>
</dbReference>
<dbReference type="InterPro" id="IPR017452">
    <property type="entry name" value="GPCR_Rhodpsn_7TM"/>
</dbReference>
<dbReference type="PROSITE" id="PS50262">
    <property type="entry name" value="G_PROTEIN_RECEP_F1_2"/>
    <property type="match status" value="1"/>
</dbReference>
<evidence type="ECO:0000256" key="5">
    <source>
        <dbReference type="ARBA" id="ARBA00023136"/>
    </source>
</evidence>
<dbReference type="Proteomes" id="UP001283361">
    <property type="component" value="Unassembled WGS sequence"/>
</dbReference>
<dbReference type="Gene3D" id="1.20.1070.10">
    <property type="entry name" value="Rhodopsin 7-helix transmembrane proteins"/>
    <property type="match status" value="1"/>
</dbReference>
<feature type="transmembrane region" description="Helical" evidence="8">
    <location>
        <begin position="51"/>
        <end position="72"/>
    </location>
</feature>
<feature type="transmembrane region" description="Helical" evidence="8">
    <location>
        <begin position="102"/>
        <end position="128"/>
    </location>
</feature>
<sequence length="344" mass="38992">MDPWIGIWLLTSSPTNPTALECVFAYPRQRIEVVAVAWPLRARSICTMRHAYLVVLLVWLLSFLFAVPNAVIMEHIEVGVKYKSYWCEKQFSSQAYHVVYELYMLVLVFIFPLSIMFSTYGVICFKVWKFSDMRTDMRSGRVIAPGTSCKDRNEAAGARSVEENSLLRSGGAAGGSGSGRSHNSARANLRRSVFKKKSGPDDSRTTRQQVRMTIEQRDRYVGVMGYVVWTIREKIDRHSGVMGYLVRSVRVKRDRFPFGFLLFAPKKKGWIDQGVEIPARQKRTSYSKNFMGPSFSSAALARTLWNLATRALSSKNIMEPGHPRAAQPEHHGTWTPTHCPARAS</sequence>
<name>A0AAE0Z2Q1_9GAST</name>
<keyword evidence="4 8" id="KW-1133">Transmembrane helix</keyword>
<evidence type="ECO:0000256" key="6">
    <source>
        <dbReference type="ARBA" id="ARBA00023170"/>
    </source>
</evidence>
<keyword evidence="2" id="KW-1003">Cell membrane</keyword>
<reference evidence="10" key="1">
    <citation type="journal article" date="2023" name="G3 (Bethesda)">
        <title>A reference genome for the long-term kleptoplast-retaining sea slug Elysia crispata morphotype clarki.</title>
        <authorList>
            <person name="Eastman K.E."/>
            <person name="Pendleton A.L."/>
            <person name="Shaikh M.A."/>
            <person name="Suttiyut T."/>
            <person name="Ogas R."/>
            <person name="Tomko P."/>
            <person name="Gavelis G."/>
            <person name="Widhalm J.R."/>
            <person name="Wisecaver J.H."/>
        </authorList>
    </citation>
    <scope>NUCLEOTIDE SEQUENCE</scope>
    <source>
        <strain evidence="10">ECLA1</strain>
    </source>
</reference>
<dbReference type="InterPro" id="IPR000276">
    <property type="entry name" value="GPCR_Rhodpsn"/>
</dbReference>
<proteinExistence type="predicted"/>
<accession>A0AAE0Z2Q1</accession>
<keyword evidence="11" id="KW-1185">Reference proteome</keyword>
<evidence type="ECO:0000256" key="4">
    <source>
        <dbReference type="ARBA" id="ARBA00022989"/>
    </source>
</evidence>